<name>A0A8B8CWS1_CRAVI</name>
<organism evidence="2 3">
    <name type="scientific">Crassostrea virginica</name>
    <name type="common">Eastern oyster</name>
    <dbReference type="NCBI Taxonomy" id="6565"/>
    <lineage>
        <taxon>Eukaryota</taxon>
        <taxon>Metazoa</taxon>
        <taxon>Spiralia</taxon>
        <taxon>Lophotrochozoa</taxon>
        <taxon>Mollusca</taxon>
        <taxon>Bivalvia</taxon>
        <taxon>Autobranchia</taxon>
        <taxon>Pteriomorphia</taxon>
        <taxon>Ostreida</taxon>
        <taxon>Ostreoidea</taxon>
        <taxon>Ostreidae</taxon>
        <taxon>Crassostrea</taxon>
    </lineage>
</organism>
<reference evidence="3" key="1">
    <citation type="submission" date="2025-08" db="UniProtKB">
        <authorList>
            <consortium name="RefSeq"/>
        </authorList>
    </citation>
    <scope>IDENTIFICATION</scope>
    <source>
        <tissue evidence="3">Whole sample</tissue>
    </source>
</reference>
<dbReference type="Proteomes" id="UP000694844">
    <property type="component" value="Chromosome 3"/>
</dbReference>
<dbReference type="OrthoDB" id="10023911at2759"/>
<proteinExistence type="predicted"/>
<protein>
    <submittedName>
        <fullName evidence="3">Uncharacterized protein LOC111122722</fullName>
    </submittedName>
</protein>
<feature type="region of interest" description="Disordered" evidence="1">
    <location>
        <begin position="1"/>
        <end position="20"/>
    </location>
</feature>
<dbReference type="KEGG" id="cvn:111122722"/>
<sequence length="216" mass="23790">MAQTSNDQKTDTQMMTEEEKNKHGCFDGLKQEMNKIGNTIQKELDVAGHKISSEIHQHAHATVFNNFVTGNKIQLVSKINGRALQVTRPATGGPIVYGNGDLGPDAKNAIWTVINEGNNRVHLHNNFDYLVILAGVTGVMHFDEGAQVAEETRFQLIAKGEKCVVLESVKEYEKCVGVREDGTLMPASHCSAADEHAKFYVYLVEAPLVERALQGK</sequence>
<dbReference type="AlphaFoldDB" id="A0A8B8CWS1"/>
<evidence type="ECO:0000313" key="3">
    <source>
        <dbReference type="RefSeq" id="XP_022320312.1"/>
    </source>
</evidence>
<dbReference type="RefSeq" id="XP_022320312.1">
    <property type="nucleotide sequence ID" value="XM_022464604.1"/>
</dbReference>
<evidence type="ECO:0000313" key="2">
    <source>
        <dbReference type="Proteomes" id="UP000694844"/>
    </source>
</evidence>
<accession>A0A8B8CWS1</accession>
<dbReference type="GeneID" id="111122722"/>
<evidence type="ECO:0000256" key="1">
    <source>
        <dbReference type="SAM" id="MobiDB-lite"/>
    </source>
</evidence>
<feature type="compositionally biased region" description="Polar residues" evidence="1">
    <location>
        <begin position="1"/>
        <end position="15"/>
    </location>
</feature>
<keyword evidence="2" id="KW-1185">Reference proteome</keyword>
<gene>
    <name evidence="3" type="primary">LOC111122722</name>
</gene>